<sequence>MVYGAINEKGERWYTQMGRVFDAIQDKQTEYNWLITDIECVPRKIEELCYGKDFCWVTGEELTKIVRENDSQWAWAVLSGFDKSITLSEIMQYPKPYADGYKGFWKNPLSMQHPLALIEIVPWDNSLTLFFSKREALANDFLKFFPFSKELSDYNSRT</sequence>
<evidence type="ECO:0000313" key="2">
    <source>
        <dbReference type="Proteomes" id="UP000824209"/>
    </source>
</evidence>
<accession>A0A9D2M3H8</accession>
<dbReference type="AlphaFoldDB" id="A0A9D2M3H8"/>
<reference evidence="1" key="1">
    <citation type="journal article" date="2021" name="PeerJ">
        <title>Extensive microbial diversity within the chicken gut microbiome revealed by metagenomics and culture.</title>
        <authorList>
            <person name="Gilroy R."/>
            <person name="Ravi A."/>
            <person name="Getino M."/>
            <person name="Pursley I."/>
            <person name="Horton D.L."/>
            <person name="Alikhan N.F."/>
            <person name="Baker D."/>
            <person name="Gharbi K."/>
            <person name="Hall N."/>
            <person name="Watson M."/>
            <person name="Adriaenssens E.M."/>
            <person name="Foster-Nyarko E."/>
            <person name="Jarju S."/>
            <person name="Secka A."/>
            <person name="Antonio M."/>
            <person name="Oren A."/>
            <person name="Chaudhuri R.R."/>
            <person name="La Ragione R."/>
            <person name="Hildebrand F."/>
            <person name="Pallen M.J."/>
        </authorList>
    </citation>
    <scope>NUCLEOTIDE SEQUENCE</scope>
    <source>
        <strain evidence="1">ChiBcec8-14828</strain>
    </source>
</reference>
<dbReference type="Proteomes" id="UP000824209">
    <property type="component" value="Unassembled WGS sequence"/>
</dbReference>
<organism evidence="1 2">
    <name type="scientific">Candidatus Ruthenibacterium avium</name>
    <dbReference type="NCBI Taxonomy" id="2838751"/>
    <lineage>
        <taxon>Bacteria</taxon>
        <taxon>Bacillati</taxon>
        <taxon>Bacillota</taxon>
        <taxon>Clostridia</taxon>
        <taxon>Eubacteriales</taxon>
        <taxon>Oscillospiraceae</taxon>
        <taxon>Ruthenibacterium</taxon>
    </lineage>
</organism>
<comment type="caution">
    <text evidence="1">The sequence shown here is derived from an EMBL/GenBank/DDBJ whole genome shotgun (WGS) entry which is preliminary data.</text>
</comment>
<reference evidence="1" key="2">
    <citation type="submission" date="2021-04" db="EMBL/GenBank/DDBJ databases">
        <authorList>
            <person name="Gilroy R."/>
        </authorList>
    </citation>
    <scope>NUCLEOTIDE SEQUENCE</scope>
    <source>
        <strain evidence="1">ChiBcec8-14828</strain>
    </source>
</reference>
<evidence type="ECO:0000313" key="1">
    <source>
        <dbReference type="EMBL" id="HJB39683.1"/>
    </source>
</evidence>
<evidence type="ECO:0008006" key="3">
    <source>
        <dbReference type="Google" id="ProtNLM"/>
    </source>
</evidence>
<proteinExistence type="predicted"/>
<dbReference type="EMBL" id="DWYA01000048">
    <property type="protein sequence ID" value="HJB39683.1"/>
    <property type="molecule type" value="Genomic_DNA"/>
</dbReference>
<protein>
    <recommendedName>
        <fullName evidence="3">DUF2691 family protein</fullName>
    </recommendedName>
</protein>
<gene>
    <name evidence="1" type="ORF">H9943_04720</name>
</gene>
<name>A0A9D2M3H8_9FIRM</name>